<comment type="cofactor">
    <cofactor evidence="9">
        <name>[4Fe-4S] cluster</name>
        <dbReference type="ChEBI" id="CHEBI:49883"/>
    </cofactor>
    <text evidence="9">Binds 1 [4Fe-4S] cluster. The cluster is coordinated with 3 cysteines and an exchangeable S-adenosyl-L-methionine.</text>
</comment>
<dbReference type="InterPro" id="IPR001989">
    <property type="entry name" value="Radical_activat_CS"/>
</dbReference>
<dbReference type="InterPro" id="IPR058240">
    <property type="entry name" value="rSAM_sf"/>
</dbReference>
<evidence type="ECO:0000256" key="3">
    <source>
        <dbReference type="ARBA" id="ARBA00022485"/>
    </source>
</evidence>
<dbReference type="STRING" id="1121390.SAMN02746041_01024"/>
<organism evidence="11 12">
    <name type="scientific">Desulfacinum hydrothermale DSM 13146</name>
    <dbReference type="NCBI Taxonomy" id="1121390"/>
    <lineage>
        <taxon>Bacteria</taxon>
        <taxon>Pseudomonadati</taxon>
        <taxon>Thermodesulfobacteriota</taxon>
        <taxon>Syntrophobacteria</taxon>
        <taxon>Syntrophobacterales</taxon>
        <taxon>Syntrophobacteraceae</taxon>
        <taxon>Desulfacinum</taxon>
    </lineage>
</organism>
<dbReference type="SFLD" id="SFLDG01099">
    <property type="entry name" value="Uncharacterised_Radical_SAM_Su"/>
    <property type="match status" value="1"/>
</dbReference>
<dbReference type="InterPro" id="IPR040085">
    <property type="entry name" value="MJ0674-like"/>
</dbReference>
<dbReference type="GO" id="GO:0016491">
    <property type="term" value="F:oxidoreductase activity"/>
    <property type="evidence" value="ECO:0007669"/>
    <property type="project" value="UniProtKB-KW"/>
</dbReference>
<dbReference type="InterPro" id="IPR016431">
    <property type="entry name" value="Pyrv-formate_lyase-activ_prd"/>
</dbReference>
<evidence type="ECO:0000256" key="4">
    <source>
        <dbReference type="ARBA" id="ARBA00022691"/>
    </source>
</evidence>
<accession>A0A1W1XAV5</accession>
<evidence type="ECO:0000256" key="5">
    <source>
        <dbReference type="ARBA" id="ARBA00022723"/>
    </source>
</evidence>
<feature type="binding site" evidence="9">
    <location>
        <position position="94"/>
    </location>
    <ligand>
        <name>[4Fe-4S] cluster</name>
        <dbReference type="ChEBI" id="CHEBI:49883"/>
        <note>4Fe-4S-S-AdoMet</note>
    </ligand>
</feature>
<evidence type="ECO:0000256" key="7">
    <source>
        <dbReference type="ARBA" id="ARBA00023004"/>
    </source>
</evidence>
<keyword evidence="12" id="KW-1185">Reference proteome</keyword>
<dbReference type="InterPro" id="IPR013785">
    <property type="entry name" value="Aldolase_TIM"/>
</dbReference>
<evidence type="ECO:0000256" key="6">
    <source>
        <dbReference type="ARBA" id="ARBA00023002"/>
    </source>
</evidence>
<evidence type="ECO:0000256" key="1">
    <source>
        <dbReference type="ARBA" id="ARBA00009777"/>
    </source>
</evidence>
<keyword evidence="11" id="KW-0456">Lyase</keyword>
<keyword evidence="6" id="KW-0560">Oxidoreductase</keyword>
<dbReference type="Proteomes" id="UP000192783">
    <property type="component" value="Unassembled WGS sequence"/>
</dbReference>
<dbReference type="PIRSF" id="PIRSF004869">
    <property type="entry name" value="PflX_prd"/>
    <property type="match status" value="1"/>
</dbReference>
<dbReference type="Pfam" id="PF04055">
    <property type="entry name" value="Radical_SAM"/>
    <property type="match status" value="1"/>
</dbReference>
<gene>
    <name evidence="11" type="ORF">SAMN02746041_01024</name>
</gene>
<keyword evidence="5 9" id="KW-0479">Metal-binding</keyword>
<feature type="domain" description="Radical SAM core" evidence="10">
    <location>
        <begin position="89"/>
        <end position="206"/>
    </location>
</feature>
<keyword evidence="11" id="KW-0670">Pyruvate</keyword>
<keyword evidence="8 9" id="KW-0411">Iron-sulfur</keyword>
<feature type="binding site" evidence="9">
    <location>
        <position position="98"/>
    </location>
    <ligand>
        <name>[4Fe-4S] cluster</name>
        <dbReference type="ChEBI" id="CHEBI:49883"/>
        <note>4Fe-4S-S-AdoMet</note>
    </ligand>
</feature>
<reference evidence="11 12" key="1">
    <citation type="submission" date="2017-04" db="EMBL/GenBank/DDBJ databases">
        <authorList>
            <person name="Afonso C.L."/>
            <person name="Miller P.J."/>
            <person name="Scott M.A."/>
            <person name="Spackman E."/>
            <person name="Goraichik I."/>
            <person name="Dimitrov K.M."/>
            <person name="Suarez D.L."/>
            <person name="Swayne D.E."/>
        </authorList>
    </citation>
    <scope>NUCLEOTIDE SEQUENCE [LARGE SCALE GENOMIC DNA]</scope>
    <source>
        <strain evidence="11 12">DSM 13146</strain>
    </source>
</reference>
<evidence type="ECO:0000256" key="8">
    <source>
        <dbReference type="ARBA" id="ARBA00023014"/>
    </source>
</evidence>
<feature type="binding site" evidence="9">
    <location>
        <position position="101"/>
    </location>
    <ligand>
        <name>[4Fe-4S] cluster</name>
        <dbReference type="ChEBI" id="CHEBI:49883"/>
        <note>4Fe-4S-S-AdoMet</note>
    </ligand>
</feature>
<dbReference type="InterPro" id="IPR007197">
    <property type="entry name" value="rSAM"/>
</dbReference>
<dbReference type="SUPFAM" id="SSF102114">
    <property type="entry name" value="Radical SAM enzymes"/>
    <property type="match status" value="1"/>
</dbReference>
<evidence type="ECO:0000313" key="12">
    <source>
        <dbReference type="Proteomes" id="UP000192783"/>
    </source>
</evidence>
<dbReference type="CDD" id="cd01335">
    <property type="entry name" value="Radical_SAM"/>
    <property type="match status" value="1"/>
</dbReference>
<protein>
    <submittedName>
        <fullName evidence="11">Putative pyruvate formate lyase activating enzyme</fullName>
    </submittedName>
</protein>
<evidence type="ECO:0000256" key="2">
    <source>
        <dbReference type="ARBA" id="ARBA00011245"/>
    </source>
</evidence>
<dbReference type="GO" id="GO:0051539">
    <property type="term" value="F:4 iron, 4 sulfur cluster binding"/>
    <property type="evidence" value="ECO:0007669"/>
    <property type="project" value="UniProtKB-KW"/>
</dbReference>
<dbReference type="GO" id="GO:0016829">
    <property type="term" value="F:lyase activity"/>
    <property type="evidence" value="ECO:0007669"/>
    <property type="project" value="UniProtKB-KW"/>
</dbReference>
<dbReference type="GO" id="GO:0046872">
    <property type="term" value="F:metal ion binding"/>
    <property type="evidence" value="ECO:0007669"/>
    <property type="project" value="UniProtKB-KW"/>
</dbReference>
<dbReference type="PROSITE" id="PS01087">
    <property type="entry name" value="RADICAL_ACTIVATING"/>
    <property type="match status" value="1"/>
</dbReference>
<comment type="similarity">
    <text evidence="1">Belongs to the organic radical-activating enzymes family.</text>
</comment>
<keyword evidence="7 9" id="KW-0408">Iron</keyword>
<evidence type="ECO:0000259" key="10">
    <source>
        <dbReference type="Pfam" id="PF04055"/>
    </source>
</evidence>
<name>A0A1W1XAV5_9BACT</name>
<evidence type="ECO:0000313" key="11">
    <source>
        <dbReference type="EMBL" id="SMC20828.1"/>
    </source>
</evidence>
<dbReference type="SFLD" id="SFLDS00029">
    <property type="entry name" value="Radical_SAM"/>
    <property type="match status" value="1"/>
</dbReference>
<proteinExistence type="inferred from homology"/>
<dbReference type="Gene3D" id="3.20.20.70">
    <property type="entry name" value="Aldolase class I"/>
    <property type="match status" value="1"/>
</dbReference>
<comment type="subunit">
    <text evidence="2">Monomer.</text>
</comment>
<keyword evidence="3" id="KW-0004">4Fe-4S</keyword>
<dbReference type="PANTHER" id="PTHR43075">
    <property type="entry name" value="FORMATE LYASE ACTIVATING ENZYME, PUTATIVE (AFU_ORTHOLOGUE AFUA_2G15630)-RELATED"/>
    <property type="match status" value="1"/>
</dbReference>
<keyword evidence="4 9" id="KW-0949">S-adenosyl-L-methionine</keyword>
<evidence type="ECO:0000256" key="9">
    <source>
        <dbReference type="PIRSR" id="PIRSR004869-50"/>
    </source>
</evidence>
<dbReference type="EMBL" id="FWXF01000004">
    <property type="protein sequence ID" value="SMC20828.1"/>
    <property type="molecule type" value="Genomic_DNA"/>
</dbReference>
<dbReference type="RefSeq" id="WP_245802354.1">
    <property type="nucleotide sequence ID" value="NZ_FWXF01000004.1"/>
</dbReference>
<sequence length="324" mass="36069">MLSSAVSQTMASEGPGYLRLHRRGELARRAAVFREMLKSCELCPRRCRVNRWSGKTGFCRVDARLKVAAVSVHPWEEPPLAGTGGSGTVFFSGCTLSCVYCQNYPISQMGVGRFLTAEELADKMLRLQRRGVHNINLVTGTHQIPQFLDALCIAAENGLRVPIVYNTSGYERVAVLERLRGIVDIYLPDIKFASPEAARFCCGRSDYVVQNRRALLAMWRQVGPLQIGADGLAVRGMLVRHLVLPGNLSGTSQCLAFLRRALGKDVWVSLMDQYFPAHKALRMPPLDRRPSQEEIRSALECAWRWGLRNGFTQETCPSGGREDG</sequence>
<dbReference type="AlphaFoldDB" id="A0A1W1XAV5"/>
<dbReference type="PANTHER" id="PTHR43075:SF1">
    <property type="entry name" value="FORMATE LYASE ACTIVATING ENZYME, PUTATIVE (AFU_ORTHOLOGUE AFUA_2G15630)-RELATED"/>
    <property type="match status" value="1"/>
</dbReference>